<evidence type="ECO:0000256" key="3">
    <source>
        <dbReference type="ARBA" id="ARBA00023002"/>
    </source>
</evidence>
<evidence type="ECO:0000256" key="4">
    <source>
        <dbReference type="ARBA" id="ARBA00023064"/>
    </source>
</evidence>
<comment type="similarity">
    <text evidence="1 5 8">Belongs to the 6-phosphogluconate dehydrogenase family.</text>
</comment>
<dbReference type="UniPathway" id="UPA00115">
    <property type="reaction ID" value="UER00410"/>
</dbReference>
<feature type="active site" description="Proton donor" evidence="6">
    <location>
        <position position="192"/>
    </location>
</feature>
<feature type="binding site" description="in other chain" evidence="7">
    <location>
        <position position="193"/>
    </location>
    <ligand>
        <name>substrate</name>
        <note>ligand shared between dimeric partners</note>
    </ligand>
</feature>
<dbReference type="InterPro" id="IPR013328">
    <property type="entry name" value="6PGD_dom2"/>
</dbReference>
<feature type="domain" description="6-phosphogluconate dehydrogenase C-terminal" evidence="9">
    <location>
        <begin position="181"/>
        <end position="478"/>
    </location>
</feature>
<keyword evidence="3 5" id="KW-0560">Oxidoreductase</keyword>
<dbReference type="EC" id="1.1.1.44" evidence="5 8"/>
<dbReference type="Pfam" id="PF00393">
    <property type="entry name" value="6PGD"/>
    <property type="match status" value="1"/>
</dbReference>
<feature type="binding site" description="in other chain" evidence="7">
    <location>
        <position position="103"/>
    </location>
    <ligand>
        <name>substrate</name>
        <note>ligand shared between dimeric partners</note>
    </ligand>
</feature>
<comment type="catalytic activity">
    <reaction evidence="5 8">
        <text>6-phospho-D-gluconate + NADP(+) = D-ribulose 5-phosphate + CO2 + NADPH</text>
        <dbReference type="Rhea" id="RHEA:10116"/>
        <dbReference type="ChEBI" id="CHEBI:16526"/>
        <dbReference type="ChEBI" id="CHEBI:57783"/>
        <dbReference type="ChEBI" id="CHEBI:58121"/>
        <dbReference type="ChEBI" id="CHEBI:58349"/>
        <dbReference type="ChEBI" id="CHEBI:58759"/>
        <dbReference type="EC" id="1.1.1.44"/>
    </reaction>
</comment>
<dbReference type="InterPro" id="IPR006115">
    <property type="entry name" value="6PGDH_NADP-bd"/>
</dbReference>
<evidence type="ECO:0000256" key="6">
    <source>
        <dbReference type="PIRSR" id="PIRSR000109-1"/>
    </source>
</evidence>
<evidence type="ECO:0000259" key="9">
    <source>
        <dbReference type="SMART" id="SM01350"/>
    </source>
</evidence>
<keyword evidence="4 8" id="KW-0311">Gluconate utilization</keyword>
<keyword evidence="5 8" id="KW-0521">NADP</keyword>
<comment type="pathway">
    <text evidence="5 8">Carbohydrate degradation; pentose phosphate pathway; D-ribulose 5-phosphate from D-glucose 6-phosphate (oxidative stage): step 3/3.</text>
</comment>
<feature type="binding site" description="in other chain" evidence="7">
    <location>
        <position position="263"/>
    </location>
    <ligand>
        <name>substrate</name>
        <note>ligand shared between dimeric partners</note>
    </ligand>
</feature>
<dbReference type="eggNOG" id="COG0362">
    <property type="taxonomic scope" value="Bacteria"/>
</dbReference>
<dbReference type="SMART" id="SM01350">
    <property type="entry name" value="6PGD"/>
    <property type="match status" value="1"/>
</dbReference>
<dbReference type="Gene3D" id="1.20.5.320">
    <property type="entry name" value="6-Phosphogluconate Dehydrogenase, domain 3"/>
    <property type="match status" value="1"/>
</dbReference>
<protein>
    <recommendedName>
        <fullName evidence="5 8">6-phosphogluconate dehydrogenase, decarboxylating</fullName>
        <ecNumber evidence="5 8">1.1.1.44</ecNumber>
    </recommendedName>
</protein>
<dbReference type="NCBIfam" id="NF006765">
    <property type="entry name" value="PRK09287.1"/>
    <property type="match status" value="1"/>
</dbReference>
<dbReference type="InterPro" id="IPR008927">
    <property type="entry name" value="6-PGluconate_DH-like_C_sf"/>
</dbReference>
<evidence type="ECO:0000256" key="1">
    <source>
        <dbReference type="ARBA" id="ARBA00008419"/>
    </source>
</evidence>
<evidence type="ECO:0000313" key="10">
    <source>
        <dbReference type="EMBL" id="EGF23239.1"/>
    </source>
</evidence>
<dbReference type="SUPFAM" id="SSF48179">
    <property type="entry name" value="6-phosphogluconate dehydrogenase C-terminal domain-like"/>
    <property type="match status" value="1"/>
</dbReference>
<dbReference type="InterPro" id="IPR036291">
    <property type="entry name" value="NAD(P)-bd_dom_sf"/>
</dbReference>
<feature type="binding site" description="in other chain" evidence="7">
    <location>
        <begin position="129"/>
        <end position="131"/>
    </location>
    <ligand>
        <name>substrate</name>
        <note>ligand shared between dimeric partners</note>
    </ligand>
</feature>
<name>F1T5V5_9ACTN</name>
<organism evidence="10 11">
    <name type="scientific">Fannyhessea vaginae DSM 15829</name>
    <dbReference type="NCBI Taxonomy" id="525256"/>
    <lineage>
        <taxon>Bacteria</taxon>
        <taxon>Bacillati</taxon>
        <taxon>Actinomycetota</taxon>
        <taxon>Coriobacteriia</taxon>
        <taxon>Coriobacteriales</taxon>
        <taxon>Atopobiaceae</taxon>
        <taxon>Fannyhessea</taxon>
    </lineage>
</organism>
<dbReference type="Proteomes" id="UP000005947">
    <property type="component" value="Unassembled WGS sequence"/>
</dbReference>
<comment type="subunit">
    <text evidence="2 5">Homodimer.</text>
</comment>
<dbReference type="Gene3D" id="3.40.50.720">
    <property type="entry name" value="NAD(P)-binding Rossmann-like Domain"/>
    <property type="match status" value="1"/>
</dbReference>
<dbReference type="InterPro" id="IPR006183">
    <property type="entry name" value="Pgluconate_DH"/>
</dbReference>
<dbReference type="GeneID" id="93210943"/>
<evidence type="ECO:0000256" key="7">
    <source>
        <dbReference type="PIRSR" id="PIRSR000109-2"/>
    </source>
</evidence>
<evidence type="ECO:0000256" key="8">
    <source>
        <dbReference type="RuleBase" id="RU000485"/>
    </source>
</evidence>
<dbReference type="EMBL" id="ACGK02000001">
    <property type="protein sequence ID" value="EGF23239.1"/>
    <property type="molecule type" value="Genomic_DNA"/>
</dbReference>
<dbReference type="Pfam" id="PF03446">
    <property type="entry name" value="NAD_binding_2"/>
    <property type="match status" value="1"/>
</dbReference>
<dbReference type="OrthoDB" id="9804542at2"/>
<proteinExistence type="inferred from homology"/>
<dbReference type="PRINTS" id="PR00076">
    <property type="entry name" value="6PGDHDRGNASE"/>
</dbReference>
<reference evidence="10 11" key="1">
    <citation type="submission" date="2011-02" db="EMBL/GenBank/DDBJ databases">
        <authorList>
            <person name="Muzny D."/>
            <person name="Qin X."/>
            <person name="Buhay C."/>
            <person name="Dugan-Rocha S."/>
            <person name="Ding Y."/>
            <person name="Chen G."/>
            <person name="Hawes A."/>
            <person name="Holder M."/>
            <person name="Jhangiani S."/>
            <person name="Johnson A."/>
            <person name="Khan Z."/>
            <person name="Li Z."/>
            <person name="Liu W."/>
            <person name="Liu X."/>
            <person name="Perez L."/>
            <person name="Shen H."/>
            <person name="Wang Q."/>
            <person name="Watt J."/>
            <person name="Xi L."/>
            <person name="Xin Y."/>
            <person name="Zhou J."/>
            <person name="Deng J."/>
            <person name="Jiang H."/>
            <person name="Liu Y."/>
            <person name="Qu J."/>
            <person name="Song X.-Z."/>
            <person name="Zhang L."/>
            <person name="Villasana D."/>
            <person name="Johnson A."/>
            <person name="Liu J."/>
            <person name="Liyanage D."/>
            <person name="Lorensuhewa L."/>
            <person name="Robinson T."/>
            <person name="Song A."/>
            <person name="Song B.-B."/>
            <person name="Dinh H."/>
            <person name="Thornton R."/>
            <person name="Coyle M."/>
            <person name="Francisco L."/>
            <person name="Jackson L."/>
            <person name="Javaid M."/>
            <person name="Korchina V."/>
            <person name="Kovar C."/>
            <person name="Mata R."/>
            <person name="Mathew T."/>
            <person name="Ngo R."/>
            <person name="Nguyen L."/>
            <person name="Nguyen N."/>
            <person name="Okwuonu G."/>
            <person name="Ongeri F."/>
            <person name="Pham C."/>
            <person name="Simmons D."/>
            <person name="Wilczek-Boney K."/>
            <person name="Hale W."/>
            <person name="Jakkamsetti A."/>
            <person name="Pham P."/>
            <person name="Ruth R."/>
            <person name="San Lucas F."/>
            <person name="Warren J."/>
            <person name="Zhang J."/>
            <person name="Zhao Z."/>
            <person name="Zhou C."/>
            <person name="Zhu D."/>
            <person name="Lee S."/>
            <person name="Bess C."/>
            <person name="Blankenburg K."/>
            <person name="Forbes L."/>
            <person name="Fu Q."/>
            <person name="Gubbala S."/>
            <person name="Hirani K."/>
            <person name="Jayaseelan J.C."/>
            <person name="Lara F."/>
            <person name="Munidasa M."/>
            <person name="Palculict T."/>
            <person name="Patil S."/>
            <person name="Pu L.-L."/>
            <person name="Saada N."/>
            <person name="Tang L."/>
            <person name="Weissenberger G."/>
            <person name="Zhu Y."/>
            <person name="Hemphill L."/>
            <person name="Shang Y."/>
            <person name="Youmans B."/>
            <person name="Ayvaz T."/>
            <person name="Ross M."/>
            <person name="Santibanez J."/>
            <person name="Aqrawi P."/>
            <person name="Gross S."/>
            <person name="Joshi V."/>
            <person name="Fowler G."/>
            <person name="Nazareth L."/>
            <person name="Reid J."/>
            <person name="Worley K."/>
            <person name="Petrosino J."/>
            <person name="Highlander S."/>
            <person name="Gibbs R."/>
        </authorList>
    </citation>
    <scope>NUCLEOTIDE SEQUENCE [LARGE SCALE GENOMIC DNA]</scope>
    <source>
        <strain evidence="10 11">DSM 15829</strain>
    </source>
</reference>
<dbReference type="PIRSF" id="PIRSF000109">
    <property type="entry name" value="6PGD"/>
    <property type="match status" value="1"/>
</dbReference>
<dbReference type="RefSeq" id="WP_006302297.1">
    <property type="nucleotide sequence ID" value="NZ_ACGK02000001.1"/>
</dbReference>
<dbReference type="PROSITE" id="PS00461">
    <property type="entry name" value="6PGD"/>
    <property type="match status" value="1"/>
</dbReference>
<dbReference type="NCBIfam" id="TIGR00873">
    <property type="entry name" value="gnd"/>
    <property type="match status" value="1"/>
</dbReference>
<dbReference type="PANTHER" id="PTHR11811">
    <property type="entry name" value="6-PHOSPHOGLUCONATE DEHYDROGENASE"/>
    <property type="match status" value="1"/>
</dbReference>
<feature type="binding site" evidence="7">
    <location>
        <position position="454"/>
    </location>
    <ligand>
        <name>substrate</name>
        <note>ligand shared between dimeric partners</note>
    </ligand>
</feature>
<feature type="binding site" description="in other chain" evidence="7">
    <location>
        <begin position="188"/>
        <end position="189"/>
    </location>
    <ligand>
        <name>substrate</name>
        <note>ligand shared between dimeric partners</note>
    </ligand>
</feature>
<sequence length="480" mass="53679">MACFVGVYGMGVMGQSLALNISHHHYTLAVYNRDGDKTREFMQNKVQETDQITPSYSLKDFVAALERPRKIILMVKAGTVVDLVTDGLLSYLEEGDIVIDAGNSFYKDTERRMKHYAEKGIKFFGMGVSGGEKGALLGPSIMPSGNRDVFNDHLKQLLKDIAAHTTTGDSCCDYIGKGGSGHYVKMVHNGIEYGDMQIINEAYFMLKNACGFSNAQIADVFEDWNRGRLQSYLVEITSKILRVKDPCGTGELVDAILDEAGQKGTGMWTAMDALEKHQCVPTMCEAVFARNLSAQKDERVYAAREFGKQAEGQNLSPKILQEEISTFVTDLEQAVYASKIMSYAQGFSLLQAASDTYQWNLDLGNIALLWREGCIIRAVFLERIKRAYDEGKVVNLMLTDEFKDEIKSSVAAWRRVVIAGIAAGLYVPTIANSLLYFDGYTSEKLPANLCQAQRDWFGAHTFKRVDKPRDESFHHIWEQM</sequence>
<keyword evidence="5 8" id="KW-0570">Pentose shunt</keyword>
<gene>
    <name evidence="10" type="primary">gnd</name>
    <name evidence="10" type="ORF">HMPREF0091_10186</name>
</gene>
<dbReference type="GO" id="GO:0050661">
    <property type="term" value="F:NADP binding"/>
    <property type="evidence" value="ECO:0007669"/>
    <property type="project" value="InterPro"/>
</dbReference>
<comment type="function">
    <text evidence="5">Catalyzes the oxidative decarboxylation of 6-phosphogluconate to ribulose 5-phosphate and CO(2), with concomitant reduction of NADP to NADPH.</text>
</comment>
<feature type="binding site" evidence="7">
    <location>
        <position position="460"/>
    </location>
    <ligand>
        <name>substrate</name>
        <note>ligand shared between dimeric partners</note>
    </ligand>
</feature>
<dbReference type="InterPro" id="IPR006113">
    <property type="entry name" value="6PGDH_Gnd/GntZ"/>
</dbReference>
<evidence type="ECO:0000313" key="11">
    <source>
        <dbReference type="Proteomes" id="UP000005947"/>
    </source>
</evidence>
<accession>F1T5V5</accession>
<dbReference type="GO" id="GO:0004616">
    <property type="term" value="F:phosphogluconate dehydrogenase (decarboxylating) activity"/>
    <property type="evidence" value="ECO:0007669"/>
    <property type="project" value="UniProtKB-EC"/>
</dbReference>
<dbReference type="FunFam" id="1.10.1040.10:FF:000002">
    <property type="entry name" value="6-phosphogluconate dehydrogenase, decarboxylating"/>
    <property type="match status" value="1"/>
</dbReference>
<comment type="caution">
    <text evidence="10">The sequence shown here is derived from an EMBL/GenBank/DDBJ whole genome shotgun (WGS) entry which is preliminary data.</text>
</comment>
<dbReference type="GO" id="GO:0006098">
    <property type="term" value="P:pentose-phosphate shunt"/>
    <property type="evidence" value="ECO:0007669"/>
    <property type="project" value="UniProtKB-UniPathway"/>
</dbReference>
<evidence type="ECO:0000256" key="5">
    <source>
        <dbReference type="PIRNR" id="PIRNR000109"/>
    </source>
</evidence>
<dbReference type="GO" id="GO:0019521">
    <property type="term" value="P:D-gluconate metabolic process"/>
    <property type="evidence" value="ECO:0007669"/>
    <property type="project" value="UniProtKB-KW"/>
</dbReference>
<feature type="binding site" description="in other chain" evidence="7">
    <location>
        <position position="290"/>
    </location>
    <ligand>
        <name>substrate</name>
        <note>ligand shared between dimeric partners</note>
    </ligand>
</feature>
<dbReference type="InterPro" id="IPR006184">
    <property type="entry name" value="6PGdom_BS"/>
</dbReference>
<dbReference type="Gene3D" id="1.10.1040.10">
    <property type="entry name" value="N-(1-d-carboxylethyl)-l-norvaline Dehydrogenase, domain 2"/>
    <property type="match status" value="1"/>
</dbReference>
<evidence type="ECO:0000256" key="2">
    <source>
        <dbReference type="ARBA" id="ARBA00011738"/>
    </source>
</evidence>
<dbReference type="SUPFAM" id="SSF51735">
    <property type="entry name" value="NAD(P)-binding Rossmann-fold domains"/>
    <property type="match status" value="1"/>
</dbReference>
<dbReference type="InterPro" id="IPR006114">
    <property type="entry name" value="6PGDH_C"/>
</dbReference>
<feature type="active site" description="Proton acceptor" evidence="6">
    <location>
        <position position="185"/>
    </location>
</feature>
<keyword evidence="11" id="KW-1185">Reference proteome</keyword>
<dbReference type="AlphaFoldDB" id="F1T5V5"/>